<feature type="domain" description="Response regulatory" evidence="15">
    <location>
        <begin position="477"/>
        <end position="592"/>
    </location>
</feature>
<dbReference type="PANTHER" id="PTHR45339:SF1">
    <property type="entry name" value="HYBRID SIGNAL TRANSDUCTION HISTIDINE KINASE J"/>
    <property type="match status" value="1"/>
</dbReference>
<keyword evidence="7" id="KW-0547">Nucleotide-binding</keyword>
<feature type="transmembrane region" description="Helical" evidence="13">
    <location>
        <begin position="6"/>
        <end position="24"/>
    </location>
</feature>
<dbReference type="CDD" id="cd17546">
    <property type="entry name" value="REC_hyHK_CKI1_RcsC-like"/>
    <property type="match status" value="1"/>
</dbReference>
<evidence type="ECO:0000256" key="13">
    <source>
        <dbReference type="SAM" id="Phobius"/>
    </source>
</evidence>
<dbReference type="SUPFAM" id="SSF47226">
    <property type="entry name" value="Histidine-containing phosphotransfer domain, HPT domain"/>
    <property type="match status" value="1"/>
</dbReference>
<sequence length="725" mass="81744">MSGKRIIFYILAAFLAGTIVLIYVEYNSTKHLNSLIKANRKLMGEFRITENMLNATKSKVVIERKIRGFIESGDTSYLTGLNVEFEEIQRSQQFLMAIPGDSHTVALIHKLDTTIQKKINLFHNVLHAYHRHSVQAAEDTIKANLPEWVSYDIESTVRDVTEARRDELAVITNSVQRSGQKALEFSYMLIALVLLATGVLLWYILHIMQKLIRSEKKVRETARVKENFLANMSHEIRTPMNAILGFTQLLSQKRMDDDAKHFVTTIQSSGENLLTIVNDILDISKIEAGMMRIEKLPFSLRGLVNSIELMVQQKVMSKSISLTIAIDNSLPDILEGDPVRLTQIINNLLGNAIKFTEKGAIDLRIIKKEIIDNIVTLQFVIRDTGIGIEPQKLKEIFGRFQQADDTITRQYGGTGLGLSIVKDLVDLLKGTITVESTPGTGTAFTITLPYFISTQQIRNNLGISELPIANNTHTNLHILITEDNEANQSLLSHIFRNWNIPFAIANNGQEAIELLKKKEFNLVLMDIQMPVMDGYTAARKIRNELKLTVPIVAMTAHALPGEKEKCLSYGMNDYITKPVKQDQLRDLINRFTSFAQPVVKTETPKPSEETNNYNFIQLDYLKDVSAGNKNYEKDVTQKFLQAVPVALQQLEMALQEGNTDAMKRIAHNLKTTISVMGLNDTLNPLLDEVEAGNRDNTQLRNTLHKITDTCRQAMAEAKQFHASLL</sequence>
<dbReference type="SUPFAM" id="SSF47384">
    <property type="entry name" value="Homodimeric domain of signal transducing histidine kinase"/>
    <property type="match status" value="1"/>
</dbReference>
<keyword evidence="8" id="KW-0067">ATP-binding</keyword>
<organism evidence="16 17">
    <name type="scientific">Niastella koreensis</name>
    <dbReference type="NCBI Taxonomy" id="354356"/>
    <lineage>
        <taxon>Bacteria</taxon>
        <taxon>Pseudomonadati</taxon>
        <taxon>Bacteroidota</taxon>
        <taxon>Chitinophagia</taxon>
        <taxon>Chitinophagales</taxon>
        <taxon>Chitinophagaceae</taxon>
        <taxon>Niastella</taxon>
    </lineage>
</organism>
<evidence type="ECO:0000259" key="15">
    <source>
        <dbReference type="PROSITE" id="PS50110"/>
    </source>
</evidence>
<evidence type="ECO:0000256" key="11">
    <source>
        <dbReference type="ARBA" id="ARBA00023136"/>
    </source>
</evidence>
<dbReference type="PRINTS" id="PR00344">
    <property type="entry name" value="BCTRLSENSOR"/>
</dbReference>
<feature type="modified residue" description="4-aspartylphosphate" evidence="12">
    <location>
        <position position="526"/>
    </location>
</feature>
<dbReference type="InterPro" id="IPR003594">
    <property type="entry name" value="HATPase_dom"/>
</dbReference>
<dbReference type="Pfam" id="PF02518">
    <property type="entry name" value="HATPase_c"/>
    <property type="match status" value="1"/>
</dbReference>
<dbReference type="Gene3D" id="3.40.50.2300">
    <property type="match status" value="1"/>
</dbReference>
<dbReference type="SMART" id="SM00388">
    <property type="entry name" value="HisKA"/>
    <property type="match status" value="1"/>
</dbReference>
<dbReference type="Pfam" id="PF00072">
    <property type="entry name" value="Response_reg"/>
    <property type="match status" value="1"/>
</dbReference>
<dbReference type="CDD" id="cd16922">
    <property type="entry name" value="HATPase_EvgS-ArcB-TorS-like"/>
    <property type="match status" value="1"/>
</dbReference>
<dbReference type="InterPro" id="IPR036890">
    <property type="entry name" value="HATPase_C_sf"/>
</dbReference>
<keyword evidence="11 13" id="KW-0472">Membrane</keyword>
<evidence type="ECO:0000256" key="1">
    <source>
        <dbReference type="ARBA" id="ARBA00000085"/>
    </source>
</evidence>
<dbReference type="Gene3D" id="3.30.565.10">
    <property type="entry name" value="Histidine kinase-like ATPase, C-terminal domain"/>
    <property type="match status" value="1"/>
</dbReference>
<evidence type="ECO:0000256" key="8">
    <source>
        <dbReference type="ARBA" id="ARBA00022840"/>
    </source>
</evidence>
<gene>
    <name evidence="16" type="ORF">A4D02_20010</name>
</gene>
<evidence type="ECO:0000313" key="16">
    <source>
        <dbReference type="EMBL" id="OQP53975.1"/>
    </source>
</evidence>
<keyword evidence="5 12" id="KW-0597">Phosphoprotein</keyword>
<feature type="domain" description="Histidine kinase" evidence="14">
    <location>
        <begin position="231"/>
        <end position="452"/>
    </location>
</feature>
<evidence type="ECO:0000256" key="7">
    <source>
        <dbReference type="ARBA" id="ARBA00022741"/>
    </source>
</evidence>
<dbReference type="InterPro" id="IPR005467">
    <property type="entry name" value="His_kinase_dom"/>
</dbReference>
<dbReference type="Gene3D" id="1.10.287.130">
    <property type="match status" value="1"/>
</dbReference>
<dbReference type="SMART" id="SM00448">
    <property type="entry name" value="REC"/>
    <property type="match status" value="1"/>
</dbReference>
<dbReference type="PROSITE" id="PS50110">
    <property type="entry name" value="RESPONSE_REGULATORY"/>
    <property type="match status" value="1"/>
</dbReference>
<dbReference type="PROSITE" id="PS50109">
    <property type="entry name" value="HIS_KIN"/>
    <property type="match status" value="1"/>
</dbReference>
<comment type="catalytic activity">
    <reaction evidence="1">
        <text>ATP + protein L-histidine = ADP + protein N-phospho-L-histidine.</text>
        <dbReference type="EC" id="2.7.13.3"/>
    </reaction>
</comment>
<dbReference type="InterPro" id="IPR001789">
    <property type="entry name" value="Sig_transdc_resp-reg_receiver"/>
</dbReference>
<dbReference type="PANTHER" id="PTHR45339">
    <property type="entry name" value="HYBRID SIGNAL TRANSDUCTION HISTIDINE KINASE J"/>
    <property type="match status" value="1"/>
</dbReference>
<protein>
    <recommendedName>
        <fullName evidence="3">histidine kinase</fullName>
        <ecNumber evidence="3">2.7.13.3</ecNumber>
    </recommendedName>
</protein>
<dbReference type="InterPro" id="IPR003661">
    <property type="entry name" value="HisK_dim/P_dom"/>
</dbReference>
<proteinExistence type="predicted"/>
<accession>A0ABX3P2U4</accession>
<evidence type="ECO:0000256" key="2">
    <source>
        <dbReference type="ARBA" id="ARBA00004651"/>
    </source>
</evidence>
<evidence type="ECO:0000259" key="14">
    <source>
        <dbReference type="PROSITE" id="PS50109"/>
    </source>
</evidence>
<evidence type="ECO:0000313" key="17">
    <source>
        <dbReference type="Proteomes" id="UP000192277"/>
    </source>
</evidence>
<keyword evidence="6 13" id="KW-0812">Transmembrane</keyword>
<comment type="caution">
    <text evidence="16">The sequence shown here is derived from an EMBL/GenBank/DDBJ whole genome shotgun (WGS) entry which is preliminary data.</text>
</comment>
<dbReference type="InterPro" id="IPR036097">
    <property type="entry name" value="HisK_dim/P_sf"/>
</dbReference>
<evidence type="ECO:0000256" key="9">
    <source>
        <dbReference type="ARBA" id="ARBA00022989"/>
    </source>
</evidence>
<keyword evidence="10" id="KW-0902">Two-component regulatory system</keyword>
<dbReference type="CDD" id="cd00082">
    <property type="entry name" value="HisKA"/>
    <property type="match status" value="1"/>
</dbReference>
<keyword evidence="4" id="KW-1003">Cell membrane</keyword>
<dbReference type="Proteomes" id="UP000192277">
    <property type="component" value="Unassembled WGS sequence"/>
</dbReference>
<dbReference type="EC" id="2.7.13.3" evidence="3"/>
<keyword evidence="17" id="KW-1185">Reference proteome</keyword>
<dbReference type="SMART" id="SM00387">
    <property type="entry name" value="HATPase_c"/>
    <property type="match status" value="1"/>
</dbReference>
<dbReference type="SUPFAM" id="SSF52172">
    <property type="entry name" value="CheY-like"/>
    <property type="match status" value="1"/>
</dbReference>
<reference evidence="16 17" key="1">
    <citation type="submission" date="2016-04" db="EMBL/GenBank/DDBJ databases">
        <authorList>
            <person name="Chen L."/>
            <person name="Zhuang W."/>
            <person name="Wang G."/>
        </authorList>
    </citation>
    <scope>NUCLEOTIDE SEQUENCE [LARGE SCALE GENOMIC DNA]</scope>
    <source>
        <strain evidence="17">GR20</strain>
    </source>
</reference>
<evidence type="ECO:0000256" key="12">
    <source>
        <dbReference type="PROSITE-ProRule" id="PRU00169"/>
    </source>
</evidence>
<evidence type="ECO:0000256" key="10">
    <source>
        <dbReference type="ARBA" id="ARBA00023012"/>
    </source>
</evidence>
<comment type="subcellular location">
    <subcellularLocation>
        <location evidence="2">Cell membrane</location>
        <topology evidence="2">Multi-pass membrane protein</topology>
    </subcellularLocation>
</comment>
<evidence type="ECO:0000256" key="4">
    <source>
        <dbReference type="ARBA" id="ARBA00022475"/>
    </source>
</evidence>
<dbReference type="SUPFAM" id="SSF55874">
    <property type="entry name" value="ATPase domain of HSP90 chaperone/DNA topoisomerase II/histidine kinase"/>
    <property type="match status" value="1"/>
</dbReference>
<dbReference type="Gene3D" id="1.20.120.160">
    <property type="entry name" value="HPT domain"/>
    <property type="match status" value="1"/>
</dbReference>
<evidence type="ECO:0000256" key="5">
    <source>
        <dbReference type="ARBA" id="ARBA00022553"/>
    </source>
</evidence>
<keyword evidence="9 13" id="KW-1133">Transmembrane helix</keyword>
<evidence type="ECO:0000256" key="3">
    <source>
        <dbReference type="ARBA" id="ARBA00012438"/>
    </source>
</evidence>
<evidence type="ECO:0000256" key="6">
    <source>
        <dbReference type="ARBA" id="ARBA00022692"/>
    </source>
</evidence>
<dbReference type="Pfam" id="PF00512">
    <property type="entry name" value="HisKA"/>
    <property type="match status" value="1"/>
</dbReference>
<feature type="transmembrane region" description="Helical" evidence="13">
    <location>
        <begin position="185"/>
        <end position="205"/>
    </location>
</feature>
<dbReference type="InterPro" id="IPR004358">
    <property type="entry name" value="Sig_transdc_His_kin-like_C"/>
</dbReference>
<name>A0ABX3P2U4_9BACT</name>
<dbReference type="EMBL" id="LWBO01000002">
    <property type="protein sequence ID" value="OQP53975.1"/>
    <property type="molecule type" value="Genomic_DNA"/>
</dbReference>
<dbReference type="InterPro" id="IPR011006">
    <property type="entry name" value="CheY-like_superfamily"/>
</dbReference>
<dbReference type="InterPro" id="IPR036641">
    <property type="entry name" value="HPT_dom_sf"/>
</dbReference>